<dbReference type="Proteomes" id="UP000317650">
    <property type="component" value="Chromosome 1"/>
</dbReference>
<sequence length="75" mass="7529">MSSSEDEVGAEGAAPKGLGGGDSFPLRIGVTGCSTGALGWCHCQTERCHRLATERLGGATAGSGDPDLLSIQDIP</sequence>
<name>A0A4S8JS33_MUSBA</name>
<keyword evidence="3" id="KW-1185">Reference proteome</keyword>
<organism evidence="2 3">
    <name type="scientific">Musa balbisiana</name>
    <name type="common">Banana</name>
    <dbReference type="NCBI Taxonomy" id="52838"/>
    <lineage>
        <taxon>Eukaryota</taxon>
        <taxon>Viridiplantae</taxon>
        <taxon>Streptophyta</taxon>
        <taxon>Embryophyta</taxon>
        <taxon>Tracheophyta</taxon>
        <taxon>Spermatophyta</taxon>
        <taxon>Magnoliopsida</taxon>
        <taxon>Liliopsida</taxon>
        <taxon>Zingiberales</taxon>
        <taxon>Musaceae</taxon>
        <taxon>Musa</taxon>
    </lineage>
</organism>
<reference evidence="2 3" key="1">
    <citation type="journal article" date="2019" name="Nat. Plants">
        <title>Genome sequencing of Musa balbisiana reveals subgenome evolution and function divergence in polyploid bananas.</title>
        <authorList>
            <person name="Yao X."/>
        </authorList>
    </citation>
    <scope>NUCLEOTIDE SEQUENCE [LARGE SCALE GENOMIC DNA]</scope>
    <source>
        <strain evidence="3">cv. DH-PKW</strain>
        <tissue evidence="2">Leaves</tissue>
    </source>
</reference>
<dbReference type="AlphaFoldDB" id="A0A4S8JS33"/>
<proteinExistence type="predicted"/>
<comment type="caution">
    <text evidence="2">The sequence shown here is derived from an EMBL/GenBank/DDBJ whole genome shotgun (WGS) entry which is preliminary data.</text>
</comment>
<dbReference type="EMBL" id="PYDT01000004">
    <property type="protein sequence ID" value="THU64883.1"/>
    <property type="molecule type" value="Genomic_DNA"/>
</dbReference>
<evidence type="ECO:0000313" key="3">
    <source>
        <dbReference type="Proteomes" id="UP000317650"/>
    </source>
</evidence>
<evidence type="ECO:0000256" key="1">
    <source>
        <dbReference type="SAM" id="MobiDB-lite"/>
    </source>
</evidence>
<gene>
    <name evidence="2" type="ORF">C4D60_Mb01t31170</name>
</gene>
<feature type="region of interest" description="Disordered" evidence="1">
    <location>
        <begin position="1"/>
        <end position="22"/>
    </location>
</feature>
<accession>A0A4S8JS33</accession>
<protein>
    <submittedName>
        <fullName evidence="2">Uncharacterized protein</fullName>
    </submittedName>
</protein>
<evidence type="ECO:0000313" key="2">
    <source>
        <dbReference type="EMBL" id="THU64883.1"/>
    </source>
</evidence>